<dbReference type="CDD" id="cd02696">
    <property type="entry name" value="MurNAc-LAA"/>
    <property type="match status" value="1"/>
</dbReference>
<dbReference type="GO" id="GO:0008745">
    <property type="term" value="F:N-acetylmuramoyl-L-alanine amidase activity"/>
    <property type="evidence" value="ECO:0007669"/>
    <property type="project" value="InterPro"/>
</dbReference>
<protein>
    <submittedName>
        <fullName evidence="2">Phage lysin, N-acetylmuramoyl-L-alanine amidase</fullName>
    </submittedName>
</protein>
<name>A0A0F5HN32_BACTR</name>
<comment type="caution">
    <text evidence="2">The sequence shown here is derived from an EMBL/GenBank/DDBJ whole genome shotgun (WGS) entry which is preliminary data.</text>
</comment>
<feature type="domain" description="MurNAc-LAA" evidence="1">
    <location>
        <begin position="6"/>
        <end position="171"/>
    </location>
</feature>
<sequence>MAKNIIVCGHGAGDPGAAANGINERDFIRQELAPRIKKYAGSEVEIYDMSKNCYKETKRGRGIYSLKDKNVIEFHLDAASSSAKGGHIIFGSGLKADALDERLAGVIKKHFGWRGNKAFHPRSNLLNANTAKRIGVNYRLVEVCFVTNPSEVAYLKRNIDQVARDFASAIINKELNTATSASATQTTKKEEIAMFLPPESMHASVSKVLLRFADKSVHGDKAIDLSWRERYLKGELTQNEAVGLIYTALERGLVIGDKK</sequence>
<organism evidence="2 3">
    <name type="scientific">Bacillus thermotolerans</name>
    <name type="common">Quasibacillus thermotolerans</name>
    <dbReference type="NCBI Taxonomy" id="1221996"/>
    <lineage>
        <taxon>Bacteria</taxon>
        <taxon>Bacillati</taxon>
        <taxon>Bacillota</taxon>
        <taxon>Bacilli</taxon>
        <taxon>Bacillales</taxon>
        <taxon>Bacillaceae</taxon>
        <taxon>Bacillus</taxon>
    </lineage>
</organism>
<evidence type="ECO:0000259" key="1">
    <source>
        <dbReference type="Pfam" id="PF01520"/>
    </source>
</evidence>
<dbReference type="SUPFAM" id="SSF53187">
    <property type="entry name" value="Zn-dependent exopeptidases"/>
    <property type="match status" value="1"/>
</dbReference>
<accession>A0A0F5HZD4</accession>
<dbReference type="AlphaFoldDB" id="A0A0F5HN32"/>
<gene>
    <name evidence="2" type="ORF">QY95_02566</name>
</gene>
<dbReference type="EMBL" id="JWIR02000046">
    <property type="protein sequence ID" value="KKB38568.1"/>
    <property type="molecule type" value="Genomic_DNA"/>
</dbReference>
<evidence type="ECO:0000313" key="3">
    <source>
        <dbReference type="Proteomes" id="UP000031563"/>
    </source>
</evidence>
<dbReference type="GO" id="GO:0030288">
    <property type="term" value="C:outer membrane-bounded periplasmic space"/>
    <property type="evidence" value="ECO:0007669"/>
    <property type="project" value="TreeGrafter"/>
</dbReference>
<dbReference type="InterPro" id="IPR050695">
    <property type="entry name" value="N-acetylmuramoyl_amidase_3"/>
</dbReference>
<dbReference type="Proteomes" id="UP000031563">
    <property type="component" value="Unassembled WGS sequence"/>
</dbReference>
<keyword evidence="3" id="KW-1185">Reference proteome</keyword>
<proteinExistence type="predicted"/>
<dbReference type="Gene3D" id="3.40.630.40">
    <property type="entry name" value="Zn-dependent exopeptidases"/>
    <property type="match status" value="1"/>
</dbReference>
<dbReference type="STRING" id="1221996.QY95_02566"/>
<dbReference type="PANTHER" id="PTHR30404">
    <property type="entry name" value="N-ACETYLMURAMOYL-L-ALANINE AMIDASE"/>
    <property type="match status" value="1"/>
</dbReference>
<dbReference type="InterPro" id="IPR002508">
    <property type="entry name" value="MurNAc-LAA_cat"/>
</dbReference>
<reference evidence="2" key="1">
    <citation type="submission" date="2015-02" db="EMBL/GenBank/DDBJ databases">
        <title>Genome Assembly of Bacillaceae bacterium MTCC 8252.</title>
        <authorList>
            <person name="Verma A."/>
            <person name="Khatri I."/>
            <person name="Mual P."/>
            <person name="Subramanian S."/>
            <person name="Krishnamurthi S."/>
        </authorList>
    </citation>
    <scope>NUCLEOTIDE SEQUENCE [LARGE SCALE GENOMIC DNA]</scope>
    <source>
        <strain evidence="2">MTCC 8252</strain>
    </source>
</reference>
<accession>A0A0F5HN32</accession>
<evidence type="ECO:0000313" key="2">
    <source>
        <dbReference type="EMBL" id="KKB38568.1"/>
    </source>
</evidence>
<dbReference type="Pfam" id="PF01520">
    <property type="entry name" value="Amidase_3"/>
    <property type="match status" value="1"/>
</dbReference>
<dbReference type="OrthoDB" id="9794294at2"/>
<dbReference type="RefSeq" id="WP_052725904.1">
    <property type="nucleotide sequence ID" value="NZ_JWIR02000046.1"/>
</dbReference>
<dbReference type="GO" id="GO:0009253">
    <property type="term" value="P:peptidoglycan catabolic process"/>
    <property type="evidence" value="ECO:0007669"/>
    <property type="project" value="InterPro"/>
</dbReference>
<dbReference type="PANTHER" id="PTHR30404:SF8">
    <property type="entry name" value="AUTOLYSIN PH-RELATED"/>
    <property type="match status" value="1"/>
</dbReference>